<dbReference type="HOGENOM" id="CLU_877570_0_0_1"/>
<dbReference type="CDD" id="cd18186">
    <property type="entry name" value="BTB_POZ_ZBTB_KLHL-like"/>
    <property type="match status" value="1"/>
</dbReference>
<dbReference type="Gene3D" id="3.30.710.10">
    <property type="entry name" value="Potassium Channel Kv1.1, Chain A"/>
    <property type="match status" value="1"/>
</dbReference>
<dbReference type="InterPro" id="IPR000210">
    <property type="entry name" value="BTB/POZ_dom"/>
</dbReference>
<sequence length="317" mass="37004">MNKLSQNYIEILEDNEYYDVTIEVGGEPNWSLAQNQNLVPKPDTWTDDDFRMIENTLQNCLPLIRFYSLSSKEFLHKVRSYRKLFKQQLYEKLLNSYMDPDIEPNDDSVLLPRNIIIDEVNDITIVNLNIISIISRWIDNKVDFNNKCSYLGELHLPYKFELLLRGNRDGFDPNKFHELCDNKSNTVTFIKIKGTGEILDEIKDSIVSHIKNMDKALYYSNYYGPSFGDPDLKLSYSGWSLSQNYIGILEDNEYYDVTIEAGEDPNVKIFRAHLIILCHRSPFLRRALASKKKNDNNNLTHIKLSNISPEIFQIILK</sequence>
<dbReference type="PROSITE" id="PS50097">
    <property type="entry name" value="BTB"/>
    <property type="match status" value="1"/>
</dbReference>
<evidence type="ECO:0000313" key="2">
    <source>
        <dbReference type="EMBL" id="ESA18900.1"/>
    </source>
</evidence>
<organism evidence="2">
    <name type="scientific">Rhizophagus irregularis (strain DAOM 181602 / DAOM 197198 / MUCL 43194)</name>
    <name type="common">Arbuscular mycorrhizal fungus</name>
    <name type="synonym">Glomus intraradices</name>
    <dbReference type="NCBI Taxonomy" id="747089"/>
    <lineage>
        <taxon>Eukaryota</taxon>
        <taxon>Fungi</taxon>
        <taxon>Fungi incertae sedis</taxon>
        <taxon>Mucoromycota</taxon>
        <taxon>Glomeromycotina</taxon>
        <taxon>Glomeromycetes</taxon>
        <taxon>Glomerales</taxon>
        <taxon>Glomeraceae</taxon>
        <taxon>Rhizophagus</taxon>
    </lineage>
</organism>
<dbReference type="Pfam" id="PF00651">
    <property type="entry name" value="BTB"/>
    <property type="match status" value="1"/>
</dbReference>
<dbReference type="AlphaFoldDB" id="U9UES3"/>
<dbReference type="VEuPathDB" id="FungiDB:RhiirFUN_017459"/>
<proteinExistence type="predicted"/>
<dbReference type="InterPro" id="IPR011333">
    <property type="entry name" value="SKP1/BTB/POZ_sf"/>
</dbReference>
<dbReference type="eggNOG" id="ENOG502RXJF">
    <property type="taxonomic scope" value="Eukaryota"/>
</dbReference>
<dbReference type="SUPFAM" id="SSF54695">
    <property type="entry name" value="POZ domain"/>
    <property type="match status" value="1"/>
</dbReference>
<reference evidence="2" key="1">
    <citation type="submission" date="2013-07" db="EMBL/GenBank/DDBJ databases">
        <title>The genome of an arbuscular mycorrhizal fungus provides insights into the evolution of the oldest plant symbiosis.</title>
        <authorList>
            <consortium name="DOE Joint Genome Institute"/>
            <person name="Tisserant E."/>
            <person name="Malbreil M."/>
            <person name="Kuo A."/>
            <person name="Kohler A."/>
            <person name="Symeonidi A."/>
            <person name="Balestrini R."/>
            <person name="Charron P."/>
            <person name="Duensing N."/>
            <person name="Frei-dit-Frey N."/>
            <person name="Gianinazzi-Pearson V."/>
            <person name="Gilbert B."/>
            <person name="Handa Y."/>
            <person name="Hijri M."/>
            <person name="Kaul R."/>
            <person name="Kawaguchi M."/>
            <person name="Krajinski F."/>
            <person name="Lammers P."/>
            <person name="Lapierre D."/>
            <person name="Masclaux F.G."/>
            <person name="Murat C."/>
            <person name="Morin E."/>
            <person name="Ndikumana S."/>
            <person name="Pagni M."/>
            <person name="Petitpierre D."/>
            <person name="Requena N."/>
            <person name="Rosikiewicz P."/>
            <person name="Riley R."/>
            <person name="Saito K."/>
            <person name="San Clemente H."/>
            <person name="Shapiro H."/>
            <person name="van Tuinen D."/>
            <person name="Becard G."/>
            <person name="Bonfante P."/>
            <person name="Paszkowski U."/>
            <person name="Shachar-Hill Y."/>
            <person name="Young J.P."/>
            <person name="Sanders I.R."/>
            <person name="Henrissat B."/>
            <person name="Rensing S.A."/>
            <person name="Grigoriev I.V."/>
            <person name="Corradi N."/>
            <person name="Roux C."/>
            <person name="Martin F."/>
        </authorList>
    </citation>
    <scope>NUCLEOTIDE SEQUENCE</scope>
    <source>
        <strain evidence="2">DAOM 197198</strain>
    </source>
</reference>
<protein>
    <recommendedName>
        <fullName evidence="1">BTB domain-containing protein</fullName>
    </recommendedName>
</protein>
<accession>U9UES3</accession>
<evidence type="ECO:0000259" key="1">
    <source>
        <dbReference type="PROSITE" id="PS50097"/>
    </source>
</evidence>
<feature type="domain" description="BTB" evidence="1">
    <location>
        <begin position="255"/>
        <end position="317"/>
    </location>
</feature>
<gene>
    <name evidence="2" type="ORF">GLOINDRAFT_20196</name>
</gene>
<dbReference type="EMBL" id="KI278781">
    <property type="protein sequence ID" value="ESA18900.1"/>
    <property type="molecule type" value="Genomic_DNA"/>
</dbReference>
<name>U9UES3_RHIID</name>